<dbReference type="Proteomes" id="UP000053690">
    <property type="component" value="Unassembled WGS sequence"/>
</dbReference>
<keyword evidence="2" id="KW-1185">Reference proteome</keyword>
<protein>
    <submittedName>
        <fullName evidence="1">Uncharacterized protein</fullName>
    </submittedName>
</protein>
<name>A0A0X3TWJ9_9RHOB</name>
<dbReference type="AlphaFoldDB" id="A0A0X3TWJ9"/>
<organism evidence="1 2">
    <name type="scientific">Ruegeria profundi</name>
    <dbReference type="NCBI Taxonomy" id="1685378"/>
    <lineage>
        <taxon>Bacteria</taxon>
        <taxon>Pseudomonadati</taxon>
        <taxon>Pseudomonadota</taxon>
        <taxon>Alphaproteobacteria</taxon>
        <taxon>Rhodobacterales</taxon>
        <taxon>Roseobacteraceae</taxon>
        <taxon>Ruegeria</taxon>
    </lineage>
</organism>
<gene>
    <name evidence="1" type="ORF">AVO44_15625</name>
</gene>
<evidence type="ECO:0000313" key="1">
    <source>
        <dbReference type="EMBL" id="KUJ77760.1"/>
    </source>
</evidence>
<reference evidence="2" key="1">
    <citation type="submission" date="2015-12" db="EMBL/GenBank/DDBJ databases">
        <authorList>
            <person name="Zhang G."/>
            <person name="Stingl U."/>
        </authorList>
    </citation>
    <scope>NUCLEOTIDE SEQUENCE [LARGE SCALE GENOMIC DNA]</scope>
    <source>
        <strain evidence="2">ZGT108</strain>
    </source>
</reference>
<dbReference type="EMBL" id="LQBP01000008">
    <property type="protein sequence ID" value="KUJ77760.1"/>
    <property type="molecule type" value="Genomic_DNA"/>
</dbReference>
<comment type="caution">
    <text evidence="1">The sequence shown here is derived from an EMBL/GenBank/DDBJ whole genome shotgun (WGS) entry which is preliminary data.</text>
</comment>
<accession>A0A0X3TWJ9</accession>
<proteinExistence type="predicted"/>
<evidence type="ECO:0000313" key="2">
    <source>
        <dbReference type="Proteomes" id="UP000053690"/>
    </source>
</evidence>
<sequence length="59" mass="6292">MRPARKVLKYPLNLINSILGSLQSAIAASNPVLGGAFHAVKELKDYTEAKVDLVGDLGQ</sequence>